<reference evidence="2" key="3">
    <citation type="submission" date="2010-09" db="EMBL/GenBank/DDBJ databases">
        <title>Annotation of Gaeumannomyces graminis var. tritici R3-111a-1.</title>
        <authorList>
            <consortium name="The Broad Institute Genome Sequencing Platform"/>
            <person name="Ma L.-J."/>
            <person name="Dead R."/>
            <person name="Young S.K."/>
            <person name="Zeng Q."/>
            <person name="Gargeya S."/>
            <person name="Fitzgerald M."/>
            <person name="Haas B."/>
            <person name="Abouelleil A."/>
            <person name="Alvarado L."/>
            <person name="Arachchi H.M."/>
            <person name="Berlin A."/>
            <person name="Brown A."/>
            <person name="Chapman S.B."/>
            <person name="Chen Z."/>
            <person name="Dunbar C."/>
            <person name="Freedman E."/>
            <person name="Gearin G."/>
            <person name="Gellesch M."/>
            <person name="Goldberg J."/>
            <person name="Griggs A."/>
            <person name="Gujja S."/>
            <person name="Heiman D."/>
            <person name="Howarth C."/>
            <person name="Larson L."/>
            <person name="Lui A."/>
            <person name="MacDonald P.J.P."/>
            <person name="Mehta T."/>
            <person name="Montmayeur A."/>
            <person name="Murphy C."/>
            <person name="Neiman D."/>
            <person name="Pearson M."/>
            <person name="Priest M."/>
            <person name="Roberts A."/>
            <person name="Saif S."/>
            <person name="Shea T."/>
            <person name="Shenoy N."/>
            <person name="Sisk P."/>
            <person name="Stolte C."/>
            <person name="Sykes S."/>
            <person name="Yandava C."/>
            <person name="Wortman J."/>
            <person name="Nusbaum C."/>
            <person name="Birren B."/>
        </authorList>
    </citation>
    <scope>NUCLEOTIDE SEQUENCE</scope>
    <source>
        <strain evidence="2">R3-111a-1</strain>
    </source>
</reference>
<dbReference type="Proteomes" id="UP000006039">
    <property type="component" value="Unassembled WGS sequence"/>
</dbReference>
<evidence type="ECO:0000313" key="4">
    <source>
        <dbReference type="Proteomes" id="UP000006039"/>
    </source>
</evidence>
<reference evidence="4" key="1">
    <citation type="submission" date="2010-07" db="EMBL/GenBank/DDBJ databases">
        <title>The genome sequence of Gaeumannomyces graminis var. tritici strain R3-111a-1.</title>
        <authorList>
            <consortium name="The Broad Institute Genome Sequencing Platform"/>
            <person name="Ma L.-J."/>
            <person name="Dead R."/>
            <person name="Young S."/>
            <person name="Zeng Q."/>
            <person name="Koehrsen M."/>
            <person name="Alvarado L."/>
            <person name="Berlin A."/>
            <person name="Chapman S.B."/>
            <person name="Chen Z."/>
            <person name="Freedman E."/>
            <person name="Gellesch M."/>
            <person name="Goldberg J."/>
            <person name="Griggs A."/>
            <person name="Gujja S."/>
            <person name="Heilman E.R."/>
            <person name="Heiman D."/>
            <person name="Hepburn T."/>
            <person name="Howarth C."/>
            <person name="Jen D."/>
            <person name="Larson L."/>
            <person name="Mehta T."/>
            <person name="Neiman D."/>
            <person name="Pearson M."/>
            <person name="Roberts A."/>
            <person name="Saif S."/>
            <person name="Shea T."/>
            <person name="Shenoy N."/>
            <person name="Sisk P."/>
            <person name="Stolte C."/>
            <person name="Sykes S."/>
            <person name="Walk T."/>
            <person name="White J."/>
            <person name="Yandava C."/>
            <person name="Haas B."/>
            <person name="Nusbaum C."/>
            <person name="Birren B."/>
        </authorList>
    </citation>
    <scope>NUCLEOTIDE SEQUENCE [LARGE SCALE GENOMIC DNA]</scope>
    <source>
        <strain evidence="4">R3-111a-1</strain>
    </source>
</reference>
<dbReference type="RefSeq" id="XP_009220324.1">
    <property type="nucleotide sequence ID" value="XM_009222060.1"/>
</dbReference>
<dbReference type="VEuPathDB" id="FungiDB:GGTG_04267"/>
<proteinExistence type="predicted"/>
<dbReference type="EMBL" id="GL385396">
    <property type="protein sequence ID" value="EJT79179.1"/>
    <property type="molecule type" value="Genomic_DNA"/>
</dbReference>
<evidence type="ECO:0000313" key="2">
    <source>
        <dbReference type="EMBL" id="EJT79179.1"/>
    </source>
</evidence>
<dbReference type="EnsemblFungi" id="EJT79179">
    <property type="protein sequence ID" value="EJT79179"/>
    <property type="gene ID" value="GGTG_04267"/>
</dbReference>
<reference evidence="3" key="5">
    <citation type="submission" date="2018-04" db="UniProtKB">
        <authorList>
            <consortium name="EnsemblFungi"/>
        </authorList>
    </citation>
    <scope>IDENTIFICATION</scope>
    <source>
        <strain evidence="3">R3-111a-1</strain>
    </source>
</reference>
<protein>
    <submittedName>
        <fullName evidence="2 3">Uncharacterized protein</fullName>
    </submittedName>
</protein>
<reference evidence="2" key="2">
    <citation type="submission" date="2010-07" db="EMBL/GenBank/DDBJ databases">
        <authorList>
            <consortium name="The Broad Institute Genome Sequencing Platform"/>
            <consortium name="Broad Institute Genome Sequencing Center for Infectious Disease"/>
            <person name="Ma L.-J."/>
            <person name="Dead R."/>
            <person name="Young S."/>
            <person name="Zeng Q."/>
            <person name="Koehrsen M."/>
            <person name="Alvarado L."/>
            <person name="Berlin A."/>
            <person name="Chapman S.B."/>
            <person name="Chen Z."/>
            <person name="Freedman E."/>
            <person name="Gellesch M."/>
            <person name="Goldberg J."/>
            <person name="Griggs A."/>
            <person name="Gujja S."/>
            <person name="Heilman E.R."/>
            <person name="Heiman D."/>
            <person name="Hepburn T."/>
            <person name="Howarth C."/>
            <person name="Jen D."/>
            <person name="Larson L."/>
            <person name="Mehta T."/>
            <person name="Neiman D."/>
            <person name="Pearson M."/>
            <person name="Roberts A."/>
            <person name="Saif S."/>
            <person name="Shea T."/>
            <person name="Shenoy N."/>
            <person name="Sisk P."/>
            <person name="Stolte C."/>
            <person name="Sykes S."/>
            <person name="Walk T."/>
            <person name="White J."/>
            <person name="Yandava C."/>
            <person name="Haas B."/>
            <person name="Nusbaum C."/>
            <person name="Birren B."/>
        </authorList>
    </citation>
    <scope>NUCLEOTIDE SEQUENCE</scope>
    <source>
        <strain evidence="2">R3-111a-1</strain>
    </source>
</reference>
<feature type="transmembrane region" description="Helical" evidence="1">
    <location>
        <begin position="20"/>
        <end position="38"/>
    </location>
</feature>
<reference evidence="3" key="4">
    <citation type="journal article" date="2015" name="G3 (Bethesda)">
        <title>Genome sequences of three phytopathogenic species of the Magnaporthaceae family of fungi.</title>
        <authorList>
            <person name="Okagaki L.H."/>
            <person name="Nunes C.C."/>
            <person name="Sailsbery J."/>
            <person name="Clay B."/>
            <person name="Brown D."/>
            <person name="John T."/>
            <person name="Oh Y."/>
            <person name="Young N."/>
            <person name="Fitzgerald M."/>
            <person name="Haas B.J."/>
            <person name="Zeng Q."/>
            <person name="Young S."/>
            <person name="Adiconis X."/>
            <person name="Fan L."/>
            <person name="Levin J.Z."/>
            <person name="Mitchell T.K."/>
            <person name="Okubara P.A."/>
            <person name="Farman M.L."/>
            <person name="Kohn L.M."/>
            <person name="Birren B."/>
            <person name="Ma L.-J."/>
            <person name="Dean R.A."/>
        </authorList>
    </citation>
    <scope>NUCLEOTIDE SEQUENCE</scope>
    <source>
        <strain evidence="3">R3-111a-1</strain>
    </source>
</reference>
<evidence type="ECO:0000256" key="1">
    <source>
        <dbReference type="SAM" id="Phobius"/>
    </source>
</evidence>
<dbReference type="AlphaFoldDB" id="J3NSL6"/>
<dbReference type="GeneID" id="20344725"/>
<accession>J3NSL6</accession>
<name>J3NSL6_GAET3</name>
<dbReference type="HOGENOM" id="CLU_2589881_0_0_1"/>
<keyword evidence="1" id="KW-1133">Transmembrane helix</keyword>
<keyword evidence="1" id="KW-0812">Transmembrane</keyword>
<keyword evidence="4" id="KW-1185">Reference proteome</keyword>
<evidence type="ECO:0000313" key="3">
    <source>
        <dbReference type="EnsemblFungi" id="EJT79179"/>
    </source>
</evidence>
<sequence length="80" mass="8796">MDRLLAVVKGVVGVLARRGWFAVFFICPSALSLLTHPFSPFYAAKKAIYFGICILPKNVSKPLTSTILSGTFILLINMHI</sequence>
<keyword evidence="1" id="KW-0472">Membrane</keyword>
<organism evidence="2">
    <name type="scientific">Gaeumannomyces tritici (strain R3-111a-1)</name>
    <name type="common">Wheat and barley take-all root rot fungus</name>
    <name type="synonym">Gaeumannomyces graminis var. tritici</name>
    <dbReference type="NCBI Taxonomy" id="644352"/>
    <lineage>
        <taxon>Eukaryota</taxon>
        <taxon>Fungi</taxon>
        <taxon>Dikarya</taxon>
        <taxon>Ascomycota</taxon>
        <taxon>Pezizomycotina</taxon>
        <taxon>Sordariomycetes</taxon>
        <taxon>Sordariomycetidae</taxon>
        <taxon>Magnaporthales</taxon>
        <taxon>Magnaporthaceae</taxon>
        <taxon>Gaeumannomyces</taxon>
    </lineage>
</organism>
<gene>
    <name evidence="3" type="primary">20344725</name>
    <name evidence="2" type="ORF">GGTG_04267</name>
</gene>